<dbReference type="Gene3D" id="3.30.360.10">
    <property type="entry name" value="Dihydrodipicolinate Reductase, domain 2"/>
    <property type="match status" value="1"/>
</dbReference>
<keyword evidence="4" id="KW-1185">Reference proteome</keyword>
<dbReference type="InterPro" id="IPR050463">
    <property type="entry name" value="Gfo/Idh/MocA_oxidrdct_glycsds"/>
</dbReference>
<dbReference type="RefSeq" id="WP_146442117.1">
    <property type="nucleotide sequence ID" value="NZ_SJPR01000001.1"/>
</dbReference>
<dbReference type="GO" id="GO:0000166">
    <property type="term" value="F:nucleotide binding"/>
    <property type="evidence" value="ECO:0007669"/>
    <property type="project" value="InterPro"/>
</dbReference>
<dbReference type="AlphaFoldDB" id="A0A5C6AHF6"/>
<protein>
    <submittedName>
        <fullName evidence="3">Putative oxidoreductase YvaA</fullName>
        <ecNumber evidence="3">1.-.-.-</ecNumber>
    </submittedName>
</protein>
<dbReference type="PANTHER" id="PTHR43818:SF5">
    <property type="entry name" value="OXIDOREDUCTASE FAMILY PROTEIN"/>
    <property type="match status" value="1"/>
</dbReference>
<evidence type="ECO:0000259" key="2">
    <source>
        <dbReference type="Pfam" id="PF01408"/>
    </source>
</evidence>
<dbReference type="PROSITE" id="PS51318">
    <property type="entry name" value="TAT"/>
    <property type="match status" value="1"/>
</dbReference>
<evidence type="ECO:0000256" key="1">
    <source>
        <dbReference type="SAM" id="MobiDB-lite"/>
    </source>
</evidence>
<evidence type="ECO:0000313" key="4">
    <source>
        <dbReference type="Proteomes" id="UP000317421"/>
    </source>
</evidence>
<dbReference type="Gene3D" id="3.40.50.720">
    <property type="entry name" value="NAD(P)-binding Rossmann-like Domain"/>
    <property type="match status" value="1"/>
</dbReference>
<dbReference type="SUPFAM" id="SSF51735">
    <property type="entry name" value="NAD(P)-binding Rossmann-fold domains"/>
    <property type="match status" value="1"/>
</dbReference>
<organism evidence="3 4">
    <name type="scientific">Botrimarina colliarenosi</name>
    <dbReference type="NCBI Taxonomy" id="2528001"/>
    <lineage>
        <taxon>Bacteria</taxon>
        <taxon>Pseudomonadati</taxon>
        <taxon>Planctomycetota</taxon>
        <taxon>Planctomycetia</taxon>
        <taxon>Pirellulales</taxon>
        <taxon>Lacipirellulaceae</taxon>
        <taxon>Botrimarina</taxon>
    </lineage>
</organism>
<dbReference type="OrthoDB" id="253515at2"/>
<dbReference type="InterPro" id="IPR006311">
    <property type="entry name" value="TAT_signal"/>
</dbReference>
<feature type="region of interest" description="Disordered" evidence="1">
    <location>
        <begin position="422"/>
        <end position="447"/>
    </location>
</feature>
<dbReference type="InterPro" id="IPR000683">
    <property type="entry name" value="Gfo/Idh/MocA-like_OxRdtase_N"/>
</dbReference>
<reference evidence="3 4" key="1">
    <citation type="submission" date="2019-02" db="EMBL/GenBank/DDBJ databases">
        <title>Deep-cultivation of Planctomycetes and their phenomic and genomic characterization uncovers novel biology.</title>
        <authorList>
            <person name="Wiegand S."/>
            <person name="Jogler M."/>
            <person name="Boedeker C."/>
            <person name="Pinto D."/>
            <person name="Vollmers J."/>
            <person name="Rivas-Marin E."/>
            <person name="Kohn T."/>
            <person name="Peeters S.H."/>
            <person name="Heuer A."/>
            <person name="Rast P."/>
            <person name="Oberbeckmann S."/>
            <person name="Bunk B."/>
            <person name="Jeske O."/>
            <person name="Meyerdierks A."/>
            <person name="Storesund J.E."/>
            <person name="Kallscheuer N."/>
            <person name="Luecker S."/>
            <person name="Lage O.M."/>
            <person name="Pohl T."/>
            <person name="Merkel B.J."/>
            <person name="Hornburger P."/>
            <person name="Mueller R.-W."/>
            <person name="Bruemmer F."/>
            <person name="Labrenz M."/>
            <person name="Spormann A.M."/>
            <person name="Op Den Camp H."/>
            <person name="Overmann J."/>
            <person name="Amann R."/>
            <person name="Jetten M.S.M."/>
            <person name="Mascher T."/>
            <person name="Medema M.H."/>
            <person name="Devos D.P."/>
            <person name="Kaster A.-K."/>
            <person name="Ovreas L."/>
            <person name="Rohde M."/>
            <person name="Galperin M.Y."/>
            <person name="Jogler C."/>
        </authorList>
    </citation>
    <scope>NUCLEOTIDE SEQUENCE [LARGE SCALE GENOMIC DNA]</scope>
    <source>
        <strain evidence="3 4">Pla108</strain>
    </source>
</reference>
<dbReference type="EMBL" id="SJPR01000001">
    <property type="protein sequence ID" value="TWT99424.1"/>
    <property type="molecule type" value="Genomic_DNA"/>
</dbReference>
<comment type="caution">
    <text evidence="3">The sequence shown here is derived from an EMBL/GenBank/DDBJ whole genome shotgun (WGS) entry which is preliminary data.</text>
</comment>
<dbReference type="Pfam" id="PF01408">
    <property type="entry name" value="GFO_IDH_MocA"/>
    <property type="match status" value="1"/>
</dbReference>
<name>A0A5C6AHF6_9BACT</name>
<accession>A0A5C6AHF6</accession>
<dbReference type="Proteomes" id="UP000317421">
    <property type="component" value="Unassembled WGS sequence"/>
</dbReference>
<keyword evidence="3" id="KW-0560">Oxidoreductase</keyword>
<feature type="domain" description="Gfo/Idh/MocA-like oxidoreductase N-terminal" evidence="2">
    <location>
        <begin position="51"/>
        <end position="178"/>
    </location>
</feature>
<dbReference type="SUPFAM" id="SSF55347">
    <property type="entry name" value="Glyceraldehyde-3-phosphate dehydrogenase-like, C-terminal domain"/>
    <property type="match status" value="1"/>
</dbReference>
<proteinExistence type="predicted"/>
<dbReference type="EC" id="1.-.-.-" evidence="3"/>
<sequence>MPQQPASQPSPLDPRSASRRRFLGATAVTAASGLVTPKAFGAVHSGGSEKLRIGLIGSGGRGKGAVSDAMNAGKDAVLVAMADAFSDNVEAAHKELSATFGERVQVPEERRFAGFDAYKQVIESDCDIVFLTTPPGFRPIHFKAAVDAGKHVFMEKPVAVDAVGIRQVMESARDAKDKGLAVGVGLQRRHDDLYNKMVERIWDGALGDEVLYTRVYWNGGGVWTRPRTSEQTEMEYQMRNWYYFNWICGDHIVEQHIHNLDVSNWIKRGHPVKANGIGGREVRTGKEHGQIFDHHAVEFTYADGSTMMSQCRHIEGCWSQVSEFAHGVNGHCNLGGGMFYDRSGKATERVRKQGENPYVQEHIDLQKSIKDSAPLAEGETGAVATMTAILGRLATYSGKIVEWDQAIESDISLAPSTYAFDADPPVLPDDQGRYPVPVPGVSNGWTA</sequence>
<dbReference type="PANTHER" id="PTHR43818">
    <property type="entry name" value="BCDNA.GH03377"/>
    <property type="match status" value="1"/>
</dbReference>
<dbReference type="InterPro" id="IPR036291">
    <property type="entry name" value="NAD(P)-bd_dom_sf"/>
</dbReference>
<dbReference type="GO" id="GO:0016491">
    <property type="term" value="F:oxidoreductase activity"/>
    <property type="evidence" value="ECO:0007669"/>
    <property type="project" value="UniProtKB-KW"/>
</dbReference>
<gene>
    <name evidence="3" type="primary">yvaA_1</name>
    <name evidence="3" type="ORF">Pla108_03610</name>
</gene>
<evidence type="ECO:0000313" key="3">
    <source>
        <dbReference type="EMBL" id="TWT99424.1"/>
    </source>
</evidence>